<dbReference type="InterPro" id="IPR007361">
    <property type="entry name" value="DUF427"/>
</dbReference>
<evidence type="ECO:0000313" key="3">
    <source>
        <dbReference type="Proteomes" id="UP000664288"/>
    </source>
</evidence>
<dbReference type="InterPro" id="IPR038694">
    <property type="entry name" value="DUF427_sf"/>
</dbReference>
<dbReference type="Gene3D" id="2.170.150.40">
    <property type="entry name" value="Domain of unknown function (DUF427)"/>
    <property type="match status" value="1"/>
</dbReference>
<proteinExistence type="predicted"/>
<dbReference type="PANTHER" id="PTHR34310">
    <property type="entry name" value="DUF427 DOMAIN PROTEIN (AFU_ORTHOLOGUE AFUA_3G02220)"/>
    <property type="match status" value="1"/>
</dbReference>
<reference evidence="2 3" key="1">
    <citation type="submission" date="2021-03" db="EMBL/GenBank/DDBJ databases">
        <title>Whole genome sequence of Jiella sp. MQZ13P-4.</title>
        <authorList>
            <person name="Tuo L."/>
        </authorList>
    </citation>
    <scope>NUCLEOTIDE SEQUENCE [LARGE SCALE GENOMIC DNA]</scope>
    <source>
        <strain evidence="2 3">MQZ13P-4</strain>
    </source>
</reference>
<dbReference type="EMBL" id="JAFMPY010000029">
    <property type="protein sequence ID" value="MBO0905987.1"/>
    <property type="molecule type" value="Genomic_DNA"/>
</dbReference>
<dbReference type="RefSeq" id="WP_207352623.1">
    <property type="nucleotide sequence ID" value="NZ_JAFMPY010000029.1"/>
</dbReference>
<evidence type="ECO:0000259" key="1">
    <source>
        <dbReference type="Pfam" id="PF04248"/>
    </source>
</evidence>
<feature type="domain" description="DUF427" evidence="1">
    <location>
        <begin position="20"/>
        <end position="111"/>
    </location>
</feature>
<name>A0ABS3J8J1_9HYPH</name>
<protein>
    <submittedName>
        <fullName evidence="2">DUF427 domain-containing protein</fullName>
    </submittedName>
</protein>
<keyword evidence="3" id="KW-1185">Reference proteome</keyword>
<comment type="caution">
    <text evidence="2">The sequence shown here is derived from an EMBL/GenBank/DDBJ whole genome shotgun (WGS) entry which is preliminary data.</text>
</comment>
<gene>
    <name evidence="2" type="ORF">J1C47_20255</name>
</gene>
<dbReference type="Pfam" id="PF04248">
    <property type="entry name" value="NTP_transf_9"/>
    <property type="match status" value="1"/>
</dbReference>
<organism evidence="2 3">
    <name type="scientific">Jiella sonneratiae</name>
    <dbReference type="NCBI Taxonomy" id="2816856"/>
    <lineage>
        <taxon>Bacteria</taxon>
        <taxon>Pseudomonadati</taxon>
        <taxon>Pseudomonadota</taxon>
        <taxon>Alphaproteobacteria</taxon>
        <taxon>Hyphomicrobiales</taxon>
        <taxon>Aurantimonadaceae</taxon>
        <taxon>Jiella</taxon>
    </lineage>
</organism>
<dbReference type="PANTHER" id="PTHR34310:SF9">
    <property type="entry name" value="BLR5716 PROTEIN"/>
    <property type="match status" value="1"/>
</dbReference>
<dbReference type="Proteomes" id="UP000664288">
    <property type="component" value="Unassembled WGS sequence"/>
</dbReference>
<sequence>MASPEETRQRITITPEPHPVTVYFDDVVIASTKEALKLVEDGHAPVYYIPRDRVEMAYFAATDKRTTCPHKGEARYWTITAMGRAAEDAAWSYETPHGGVQEIAGYIAFYPTAVRIEVDEPPTKRDW</sequence>
<accession>A0ABS3J8J1</accession>
<evidence type="ECO:0000313" key="2">
    <source>
        <dbReference type="EMBL" id="MBO0905987.1"/>
    </source>
</evidence>